<name>A0A3N4I833_ASCIM</name>
<comment type="catalytic activity">
    <reaction evidence="2">
        <text>N(6)-D-ribulosyl-L-lysyl-[protein] + ATP = N(6)-(3-O-phospho-D-ribulosyl)-L-lysyl-[protein] + ADP + H(+)</text>
        <dbReference type="Rhea" id="RHEA:48432"/>
        <dbReference type="Rhea" id="RHEA-COMP:12103"/>
        <dbReference type="Rhea" id="RHEA-COMP:12104"/>
        <dbReference type="ChEBI" id="CHEBI:15378"/>
        <dbReference type="ChEBI" id="CHEBI:30616"/>
        <dbReference type="ChEBI" id="CHEBI:90418"/>
        <dbReference type="ChEBI" id="CHEBI:90420"/>
        <dbReference type="ChEBI" id="CHEBI:456216"/>
        <dbReference type="EC" id="2.7.1.172"/>
    </reaction>
    <physiologicalReaction direction="left-to-right" evidence="2">
        <dbReference type="Rhea" id="RHEA:48433"/>
    </physiologicalReaction>
</comment>
<dbReference type="Proteomes" id="UP000275078">
    <property type="component" value="Unassembled WGS sequence"/>
</dbReference>
<dbReference type="Gene3D" id="3.90.1200.10">
    <property type="match status" value="1"/>
</dbReference>
<dbReference type="AlphaFoldDB" id="A0A3N4I833"/>
<protein>
    <recommendedName>
        <fullName evidence="1">protein-ribulosamine 3-kinase</fullName>
        <ecNumber evidence="1">2.7.1.172</ecNumber>
    </recommendedName>
</protein>
<dbReference type="Pfam" id="PF03881">
    <property type="entry name" value="Fructosamin_kin"/>
    <property type="match status" value="1"/>
</dbReference>
<sequence length="414" mass="47480">MPIQPRPVDDSETFIECLERLTEWKRDELRATYSKPDGVTSTAWSDPYKISLLRKNSVPSNATEDAEKVFFIKFVPVRPSFPAFEVAKGEYASMKRISVYQPGLCPKPLGCGYVEMNTQRHLLPISSSWLGESALDTGKNAYFICEYLEIERQLGDHDGKDVIPGDDMERNNAIMQKFCESLVKLHQDNSTRTRPQATKRFGFSIRTFWGWYESPPAPQKKLVRSDSWCDIFKDSLKDLVWQLEGSPMSELRDQREEAVVDKFSVAWKGFEEKKVIETLLNGLKDPKGLGPIEPSLLHGDLWCGNTALLKAKDGETDIKTVIFNAACSYGHNEYELGNWLPERNKLRKFIDMYLEAYGGKCQPEEEFDLRLQLYSIKFNLQSAWKFPKENCYLETAIKDMEDLCQKVGGSGRRK</sequence>
<evidence type="ECO:0000313" key="3">
    <source>
        <dbReference type="EMBL" id="RPA81637.1"/>
    </source>
</evidence>
<dbReference type="InterPro" id="IPR016477">
    <property type="entry name" value="Fructo-/Ketosamine-3-kinase"/>
</dbReference>
<dbReference type="GO" id="GO:0102193">
    <property type="term" value="F:protein-ribulosamine 3-kinase activity"/>
    <property type="evidence" value="ECO:0007669"/>
    <property type="project" value="UniProtKB-EC"/>
</dbReference>
<dbReference type="PANTHER" id="PTHR12149:SF8">
    <property type="entry name" value="PROTEIN-RIBULOSAMINE 3-KINASE"/>
    <property type="match status" value="1"/>
</dbReference>
<dbReference type="PANTHER" id="PTHR12149">
    <property type="entry name" value="FRUCTOSAMINE 3 KINASE-RELATED PROTEIN"/>
    <property type="match status" value="1"/>
</dbReference>
<organism evidence="3 4">
    <name type="scientific">Ascobolus immersus RN42</name>
    <dbReference type="NCBI Taxonomy" id="1160509"/>
    <lineage>
        <taxon>Eukaryota</taxon>
        <taxon>Fungi</taxon>
        <taxon>Dikarya</taxon>
        <taxon>Ascomycota</taxon>
        <taxon>Pezizomycotina</taxon>
        <taxon>Pezizomycetes</taxon>
        <taxon>Pezizales</taxon>
        <taxon>Ascobolaceae</taxon>
        <taxon>Ascobolus</taxon>
    </lineage>
</organism>
<dbReference type="SUPFAM" id="SSF56112">
    <property type="entry name" value="Protein kinase-like (PK-like)"/>
    <property type="match status" value="1"/>
</dbReference>
<proteinExistence type="predicted"/>
<evidence type="ECO:0000256" key="1">
    <source>
        <dbReference type="ARBA" id="ARBA00011961"/>
    </source>
</evidence>
<dbReference type="InterPro" id="IPR011009">
    <property type="entry name" value="Kinase-like_dom_sf"/>
</dbReference>
<dbReference type="EMBL" id="ML119678">
    <property type="protein sequence ID" value="RPA81637.1"/>
    <property type="molecule type" value="Genomic_DNA"/>
</dbReference>
<evidence type="ECO:0000313" key="4">
    <source>
        <dbReference type="Proteomes" id="UP000275078"/>
    </source>
</evidence>
<gene>
    <name evidence="3" type="ORF">BJ508DRAFT_361808</name>
</gene>
<evidence type="ECO:0000256" key="2">
    <source>
        <dbReference type="ARBA" id="ARBA00048655"/>
    </source>
</evidence>
<dbReference type="OrthoDB" id="5772781at2759"/>
<keyword evidence="4" id="KW-1185">Reference proteome</keyword>
<dbReference type="EC" id="2.7.1.172" evidence="1"/>
<accession>A0A3N4I833</accession>
<reference evidence="3 4" key="1">
    <citation type="journal article" date="2018" name="Nat. Ecol. Evol.">
        <title>Pezizomycetes genomes reveal the molecular basis of ectomycorrhizal truffle lifestyle.</title>
        <authorList>
            <person name="Murat C."/>
            <person name="Payen T."/>
            <person name="Noel B."/>
            <person name="Kuo A."/>
            <person name="Morin E."/>
            <person name="Chen J."/>
            <person name="Kohler A."/>
            <person name="Krizsan K."/>
            <person name="Balestrini R."/>
            <person name="Da Silva C."/>
            <person name="Montanini B."/>
            <person name="Hainaut M."/>
            <person name="Levati E."/>
            <person name="Barry K.W."/>
            <person name="Belfiori B."/>
            <person name="Cichocki N."/>
            <person name="Clum A."/>
            <person name="Dockter R.B."/>
            <person name="Fauchery L."/>
            <person name="Guy J."/>
            <person name="Iotti M."/>
            <person name="Le Tacon F."/>
            <person name="Lindquist E.A."/>
            <person name="Lipzen A."/>
            <person name="Malagnac F."/>
            <person name="Mello A."/>
            <person name="Molinier V."/>
            <person name="Miyauchi S."/>
            <person name="Poulain J."/>
            <person name="Riccioni C."/>
            <person name="Rubini A."/>
            <person name="Sitrit Y."/>
            <person name="Splivallo R."/>
            <person name="Traeger S."/>
            <person name="Wang M."/>
            <person name="Zifcakova L."/>
            <person name="Wipf D."/>
            <person name="Zambonelli A."/>
            <person name="Paolocci F."/>
            <person name="Nowrousian M."/>
            <person name="Ottonello S."/>
            <person name="Baldrian P."/>
            <person name="Spatafora J.W."/>
            <person name="Henrissat B."/>
            <person name="Nagy L.G."/>
            <person name="Aury J.M."/>
            <person name="Wincker P."/>
            <person name="Grigoriev I.V."/>
            <person name="Bonfante P."/>
            <person name="Martin F.M."/>
        </authorList>
    </citation>
    <scope>NUCLEOTIDE SEQUENCE [LARGE SCALE GENOMIC DNA]</scope>
    <source>
        <strain evidence="3 4">RN42</strain>
    </source>
</reference>